<dbReference type="EMBL" id="AP028908">
    <property type="protein sequence ID" value="BES83725.1"/>
    <property type="molecule type" value="Genomic_DNA"/>
</dbReference>
<evidence type="ECO:0000313" key="4">
    <source>
        <dbReference type="Proteomes" id="UP001377830"/>
    </source>
</evidence>
<evidence type="ECO:0000313" key="3">
    <source>
        <dbReference type="EMBL" id="BES83725.1"/>
    </source>
</evidence>
<protein>
    <submittedName>
        <fullName evidence="3">Svx/AvrXca family virulence/avirulence protein</fullName>
    </submittedName>
</protein>
<sequence length="627" mass="69151">MLGKGFMPKIKTLLTPLNCLLVLSSALMVNTANAAEACVAGNWQVNSSITDMPSVKYQTEHFAFRWNNNDVNRNDAVAAGQKLEKIWDKFINQIQYPEPYCKQTVKYKANIHIDPTFGLNGGIAGDGSMGMWIGSASLKDNWGLAHEFTHALQGQTGGFQSTGDNYVGWIWESHANWMTHQLDEFRGTSAHCSEMQVNYSHIYLGSTRNRYCNWQFMEYLKDRFGYGIINDIWSKAPKGGESGQSTADPLSVLRTNMGWSQSEFNDVFGDWAMHNVNWDYIDPDGFDRGRFYRSTYGSYGAVQPNQSNADRLLRTTALEPVVGANANLRRFSVPFDQAPQQLGYNIVKLIPESGATKITVKFSGIVQSKSAITRFPGLKNDPATMPQPNSDWRWGIVAIGSDGVSRYSELQRGASATLKNFTIRQDDRGIYMVVMGTPSQMQKIKWDQAYYSLYRYPWMADFTGVWPEGSQPGAPNPTANGSRHPNGGGWVSNSANVAPTAYVGPYARVIGGTVRDNARIEDRATILNGTVEGRAVVSGLTVMQGNTIVRDNARLHTVFMGPGAYERGIVLSGNAQMRGDAEIRGVSASQGVFYGFIDENEVRSSAAGAYLTDAVPEVTAVPVYSTK</sequence>
<dbReference type="InterPro" id="IPR011004">
    <property type="entry name" value="Trimer_LpxA-like_sf"/>
</dbReference>
<reference evidence="4" key="1">
    <citation type="journal article" date="2024" name="Int. J. Syst. Evol. Microbiol.">
        <title>Pectobacterium araliae sp. nov., a pathogen causing bacterial soft rot of Japanese angelica tree in Japan.</title>
        <authorList>
            <person name="Sawada H."/>
            <person name="Someya N."/>
            <person name="Morohoshi T."/>
            <person name="Ono M."/>
            <person name="Satou M."/>
        </authorList>
    </citation>
    <scope>NUCLEOTIDE SEQUENCE [LARGE SCALE GENOMIC DNA]</scope>
    <source>
        <strain evidence="4">MAFF 302110</strain>
    </source>
</reference>
<keyword evidence="2" id="KW-0732">Signal</keyword>
<feature type="signal peptide" evidence="2">
    <location>
        <begin position="1"/>
        <end position="34"/>
    </location>
</feature>
<keyword evidence="4" id="KW-1185">Reference proteome</keyword>
<dbReference type="AlphaFoldDB" id="A0AAN0KAT7"/>
<proteinExistence type="predicted"/>
<organism evidence="3 4">
    <name type="scientific">Pectobacterium araliae</name>
    <dbReference type="NCBI Taxonomy" id="3073862"/>
    <lineage>
        <taxon>Bacteria</taxon>
        <taxon>Pseudomonadati</taxon>
        <taxon>Pseudomonadota</taxon>
        <taxon>Gammaproteobacteria</taxon>
        <taxon>Enterobacterales</taxon>
        <taxon>Pectobacteriaceae</taxon>
        <taxon>Pectobacterium</taxon>
    </lineage>
</organism>
<evidence type="ECO:0000256" key="1">
    <source>
        <dbReference type="SAM" id="MobiDB-lite"/>
    </source>
</evidence>
<feature type="chain" id="PRO_5042875539" evidence="2">
    <location>
        <begin position="35"/>
        <end position="627"/>
    </location>
</feature>
<feature type="region of interest" description="Disordered" evidence="1">
    <location>
        <begin position="469"/>
        <end position="491"/>
    </location>
</feature>
<name>A0AAN0KAT7_9GAMM</name>
<evidence type="ECO:0000256" key="2">
    <source>
        <dbReference type="SAM" id="SignalP"/>
    </source>
</evidence>
<dbReference type="Pfam" id="PF19527">
    <property type="entry name" value="DUF6055"/>
    <property type="match status" value="1"/>
</dbReference>
<dbReference type="SUPFAM" id="SSF51161">
    <property type="entry name" value="Trimeric LpxA-like enzymes"/>
    <property type="match status" value="1"/>
</dbReference>
<dbReference type="NCBIfam" id="NF040510">
    <property type="entry name" value="avirulen_svx"/>
    <property type="match status" value="1"/>
</dbReference>
<accession>A0AAN0KAT7</accession>
<dbReference type="Proteomes" id="UP001377830">
    <property type="component" value="Chromosome"/>
</dbReference>
<gene>
    <name evidence="3" type="ORF">PEC302110_08220</name>
</gene>
<dbReference type="KEGG" id="parl:PEC302110_08220"/>
<dbReference type="InterPro" id="IPR045690">
    <property type="entry name" value="DUF6055"/>
</dbReference>